<feature type="compositionally biased region" description="Polar residues" evidence="1">
    <location>
        <begin position="1"/>
        <end position="12"/>
    </location>
</feature>
<dbReference type="AlphaFoldDB" id="A0AAW1HS68"/>
<feature type="region of interest" description="Disordered" evidence="1">
    <location>
        <begin position="133"/>
        <end position="244"/>
    </location>
</feature>
<gene>
    <name evidence="2" type="ORF">QE152_g40345</name>
</gene>
<feature type="compositionally biased region" description="Basic and acidic residues" evidence="1">
    <location>
        <begin position="167"/>
        <end position="176"/>
    </location>
</feature>
<accession>A0AAW1HS68</accession>
<comment type="caution">
    <text evidence="2">The sequence shown here is derived from an EMBL/GenBank/DDBJ whole genome shotgun (WGS) entry which is preliminary data.</text>
</comment>
<reference evidence="2 3" key="1">
    <citation type="journal article" date="2024" name="BMC Genomics">
        <title>De novo assembly and annotation of Popillia japonica's genome with initial clues to its potential as an invasive pest.</title>
        <authorList>
            <person name="Cucini C."/>
            <person name="Boschi S."/>
            <person name="Funari R."/>
            <person name="Cardaioli E."/>
            <person name="Iannotti N."/>
            <person name="Marturano G."/>
            <person name="Paoli F."/>
            <person name="Bruttini M."/>
            <person name="Carapelli A."/>
            <person name="Frati F."/>
            <person name="Nardi F."/>
        </authorList>
    </citation>
    <scope>NUCLEOTIDE SEQUENCE [LARGE SCALE GENOMIC DNA]</scope>
    <source>
        <strain evidence="2">DMR45628</strain>
    </source>
</reference>
<feature type="compositionally biased region" description="Polar residues" evidence="1">
    <location>
        <begin position="189"/>
        <end position="207"/>
    </location>
</feature>
<evidence type="ECO:0000313" key="2">
    <source>
        <dbReference type="EMBL" id="KAK9679037.1"/>
    </source>
</evidence>
<feature type="region of interest" description="Disordered" evidence="1">
    <location>
        <begin position="1"/>
        <end position="20"/>
    </location>
</feature>
<name>A0AAW1HS68_POPJA</name>
<feature type="region of interest" description="Disordered" evidence="1">
    <location>
        <begin position="75"/>
        <end position="121"/>
    </location>
</feature>
<keyword evidence="3" id="KW-1185">Reference proteome</keyword>
<sequence length="274" mass="29745">MAGSSQQATQYVLTPLPDSPSSKNLFEHHTKMDVGDDCLNETLTPVSTRSPVDYGELSNAKILKHIRLLQQILAKRSGRRSSTRDLRAEFDKEGVRSDSKPAERTVTGSNNSSFEESDATSNCSIGSLVRGVLKHSETRKRHASPSNRHVEDVMVHAPLNRASSAHKSSDTGEDAVRPGTPAKRKKTNAAFQQNLDDISVINTTQSQHDSRARSRSDGPNGAYGTSQGASVPPRKPLPKYEDPAYCSSKQGAVVQCLHGNQTQGPHVHKGPECL</sequence>
<feature type="compositionally biased region" description="Basic and acidic residues" evidence="1">
    <location>
        <begin position="82"/>
        <end position="103"/>
    </location>
</feature>
<protein>
    <submittedName>
        <fullName evidence="2">Uncharacterized protein</fullName>
    </submittedName>
</protein>
<feature type="compositionally biased region" description="Polar residues" evidence="1">
    <location>
        <begin position="106"/>
        <end position="121"/>
    </location>
</feature>
<evidence type="ECO:0000313" key="3">
    <source>
        <dbReference type="Proteomes" id="UP001458880"/>
    </source>
</evidence>
<dbReference type="Proteomes" id="UP001458880">
    <property type="component" value="Unassembled WGS sequence"/>
</dbReference>
<proteinExistence type="predicted"/>
<dbReference type="EMBL" id="JASPKY010001116">
    <property type="protein sequence ID" value="KAK9679037.1"/>
    <property type="molecule type" value="Genomic_DNA"/>
</dbReference>
<evidence type="ECO:0000256" key="1">
    <source>
        <dbReference type="SAM" id="MobiDB-lite"/>
    </source>
</evidence>
<organism evidence="2 3">
    <name type="scientific">Popillia japonica</name>
    <name type="common">Japanese beetle</name>
    <dbReference type="NCBI Taxonomy" id="7064"/>
    <lineage>
        <taxon>Eukaryota</taxon>
        <taxon>Metazoa</taxon>
        <taxon>Ecdysozoa</taxon>
        <taxon>Arthropoda</taxon>
        <taxon>Hexapoda</taxon>
        <taxon>Insecta</taxon>
        <taxon>Pterygota</taxon>
        <taxon>Neoptera</taxon>
        <taxon>Endopterygota</taxon>
        <taxon>Coleoptera</taxon>
        <taxon>Polyphaga</taxon>
        <taxon>Scarabaeiformia</taxon>
        <taxon>Scarabaeidae</taxon>
        <taxon>Rutelinae</taxon>
        <taxon>Popillia</taxon>
    </lineage>
</organism>